<keyword evidence="1" id="KW-0472">Membrane</keyword>
<feature type="transmembrane region" description="Helical" evidence="1">
    <location>
        <begin position="48"/>
        <end position="69"/>
    </location>
</feature>
<keyword evidence="1" id="KW-0812">Transmembrane</keyword>
<proteinExistence type="predicted"/>
<keyword evidence="3" id="KW-1185">Reference proteome</keyword>
<dbReference type="Proteomes" id="UP000003113">
    <property type="component" value="Unassembled WGS sequence"/>
</dbReference>
<name>H0F593_9BURK</name>
<dbReference type="PATRIC" id="fig|477184.5.peg.1920"/>
<keyword evidence="1" id="KW-1133">Transmembrane helix</keyword>
<reference evidence="2 3" key="1">
    <citation type="journal article" date="2012" name="J. Bacteriol.">
        <title>Genome sequence of the highly efficient arsenite-oxidizing bacterium Achromobacter arsenitoxydans SY8.</title>
        <authorList>
            <person name="Li X."/>
            <person name="Hu Y."/>
            <person name="Gong J."/>
            <person name="Lin Y."/>
            <person name="Johnstone L."/>
            <person name="Rensing C."/>
            <person name="Wang G."/>
        </authorList>
    </citation>
    <scope>NUCLEOTIDE SEQUENCE [LARGE SCALE GENOMIC DNA]</scope>
    <source>
        <strain evidence="2 3">SY8</strain>
    </source>
</reference>
<comment type="caution">
    <text evidence="2">The sequence shown here is derived from an EMBL/GenBank/DDBJ whole genome shotgun (WGS) entry which is preliminary data.</text>
</comment>
<evidence type="ECO:0000313" key="2">
    <source>
        <dbReference type="EMBL" id="EHK66407.1"/>
    </source>
</evidence>
<dbReference type="AlphaFoldDB" id="H0F593"/>
<protein>
    <submittedName>
        <fullName evidence="2">Uncharacterized protein</fullName>
    </submittedName>
</protein>
<feature type="transmembrane region" description="Helical" evidence="1">
    <location>
        <begin position="17"/>
        <end position="41"/>
    </location>
</feature>
<accession>H0F593</accession>
<gene>
    <name evidence="2" type="ORF">KYC_09681</name>
</gene>
<evidence type="ECO:0000313" key="3">
    <source>
        <dbReference type="Proteomes" id="UP000003113"/>
    </source>
</evidence>
<dbReference type="EMBL" id="AGUF01000040">
    <property type="protein sequence ID" value="EHK66407.1"/>
    <property type="molecule type" value="Genomic_DNA"/>
</dbReference>
<dbReference type="STRING" id="477184.KYC_09681"/>
<sequence length="72" mass="7300">MVVAAADRADLGGGMGVAVVAVVVGVPMVVPMIVPMVIVAAPLLRLQFLRALTAAAGAAVPGGRMFVLFDRR</sequence>
<evidence type="ECO:0000256" key="1">
    <source>
        <dbReference type="SAM" id="Phobius"/>
    </source>
</evidence>
<organism evidence="2 3">
    <name type="scientific">Achromobacter arsenitoxydans SY8</name>
    <dbReference type="NCBI Taxonomy" id="477184"/>
    <lineage>
        <taxon>Bacteria</taxon>
        <taxon>Pseudomonadati</taxon>
        <taxon>Pseudomonadota</taxon>
        <taxon>Betaproteobacteria</taxon>
        <taxon>Burkholderiales</taxon>
        <taxon>Alcaligenaceae</taxon>
        <taxon>Achromobacter</taxon>
    </lineage>
</organism>